<dbReference type="KEGG" id="fsa:C5Q98_05260"/>
<accession>A0A2S0KNP2</accession>
<name>A0A2S0KNP2_9FIRM</name>
<sequence length="125" mass="14807">MNQEELNQEQLNKQIKKSEKVNREKANQQAEMIDPDQELLVLEDMDNGNEFFFYQLDAFSLNGQDYICLASYEPDFGDHPEPELVIMRSQVDKKGNRIFKSIRKDEELDEVFEIFYSRMEDSLNS</sequence>
<proteinExistence type="predicted"/>
<evidence type="ECO:0000256" key="1">
    <source>
        <dbReference type="SAM" id="MobiDB-lite"/>
    </source>
</evidence>
<gene>
    <name evidence="2" type="ORF">C5Q98_05260</name>
</gene>
<feature type="region of interest" description="Disordered" evidence="1">
    <location>
        <begin position="1"/>
        <end position="29"/>
    </location>
</feature>
<evidence type="ECO:0000313" key="2">
    <source>
        <dbReference type="EMBL" id="AVM42655.1"/>
    </source>
</evidence>
<dbReference type="OrthoDB" id="1846840at2"/>
<reference evidence="3" key="1">
    <citation type="submission" date="2018-02" db="EMBL/GenBank/DDBJ databases">
        <authorList>
            <person name="Holder M.E."/>
            <person name="Ajami N.J."/>
            <person name="Petrosino J.F."/>
        </authorList>
    </citation>
    <scope>NUCLEOTIDE SEQUENCE [LARGE SCALE GENOMIC DNA]</scope>
    <source>
        <strain evidence="3">CCUG 47711</strain>
    </source>
</reference>
<evidence type="ECO:0000313" key="3">
    <source>
        <dbReference type="Proteomes" id="UP000237947"/>
    </source>
</evidence>
<organism evidence="2 3">
    <name type="scientific">Fastidiosipila sanguinis</name>
    <dbReference type="NCBI Taxonomy" id="236753"/>
    <lineage>
        <taxon>Bacteria</taxon>
        <taxon>Bacillati</taxon>
        <taxon>Bacillota</taxon>
        <taxon>Clostridia</taxon>
        <taxon>Eubacteriales</taxon>
        <taxon>Oscillospiraceae</taxon>
        <taxon>Fastidiosipila</taxon>
    </lineage>
</organism>
<dbReference type="RefSeq" id="WP_106012609.1">
    <property type="nucleotide sequence ID" value="NZ_CP027226.1"/>
</dbReference>
<evidence type="ECO:0008006" key="4">
    <source>
        <dbReference type="Google" id="ProtNLM"/>
    </source>
</evidence>
<feature type="compositionally biased region" description="Low complexity" evidence="1">
    <location>
        <begin position="1"/>
        <end position="12"/>
    </location>
</feature>
<keyword evidence="3" id="KW-1185">Reference proteome</keyword>
<dbReference type="Proteomes" id="UP000237947">
    <property type="component" value="Chromosome"/>
</dbReference>
<feature type="compositionally biased region" description="Basic and acidic residues" evidence="1">
    <location>
        <begin position="16"/>
        <end position="26"/>
    </location>
</feature>
<protein>
    <recommendedName>
        <fullName evidence="4">DUF1292 domain-containing protein</fullName>
    </recommendedName>
</protein>
<dbReference type="EMBL" id="CP027226">
    <property type="protein sequence ID" value="AVM42655.1"/>
    <property type="molecule type" value="Genomic_DNA"/>
</dbReference>
<dbReference type="InterPro" id="IPR009711">
    <property type="entry name" value="UPF0473"/>
</dbReference>
<dbReference type="AlphaFoldDB" id="A0A2S0KNP2"/>
<dbReference type="Pfam" id="PF06949">
    <property type="entry name" value="DUF1292"/>
    <property type="match status" value="1"/>
</dbReference>